<protein>
    <submittedName>
        <fullName evidence="2">Uncharacterized protein</fullName>
    </submittedName>
</protein>
<name>A0AAP0PP46_9MAGN</name>
<dbReference type="EMBL" id="JBBNAG010000003">
    <property type="protein sequence ID" value="KAK9147776.1"/>
    <property type="molecule type" value="Genomic_DNA"/>
</dbReference>
<evidence type="ECO:0000256" key="1">
    <source>
        <dbReference type="SAM" id="MobiDB-lite"/>
    </source>
</evidence>
<feature type="compositionally biased region" description="Acidic residues" evidence="1">
    <location>
        <begin position="1"/>
        <end position="32"/>
    </location>
</feature>
<sequence>MAEDAEIANIVDDMDGEYYDKDDDSEEVELDGYDIGNGHDCGASEEGERYSENTKVEYY</sequence>
<evidence type="ECO:0000313" key="2">
    <source>
        <dbReference type="EMBL" id="KAK9147776.1"/>
    </source>
</evidence>
<dbReference type="AlphaFoldDB" id="A0AAP0PP46"/>
<evidence type="ECO:0000313" key="3">
    <source>
        <dbReference type="Proteomes" id="UP001419268"/>
    </source>
</evidence>
<keyword evidence="3" id="KW-1185">Reference proteome</keyword>
<proteinExistence type="predicted"/>
<feature type="compositionally biased region" description="Basic and acidic residues" evidence="1">
    <location>
        <begin position="46"/>
        <end position="59"/>
    </location>
</feature>
<gene>
    <name evidence="2" type="ORF">Scep_006533</name>
</gene>
<accession>A0AAP0PP46</accession>
<reference evidence="2 3" key="1">
    <citation type="submission" date="2024-01" db="EMBL/GenBank/DDBJ databases">
        <title>Genome assemblies of Stephania.</title>
        <authorList>
            <person name="Yang L."/>
        </authorList>
    </citation>
    <scope>NUCLEOTIDE SEQUENCE [LARGE SCALE GENOMIC DNA]</scope>
    <source>
        <strain evidence="2">JXDWG</strain>
        <tissue evidence="2">Leaf</tissue>
    </source>
</reference>
<organism evidence="2 3">
    <name type="scientific">Stephania cephalantha</name>
    <dbReference type="NCBI Taxonomy" id="152367"/>
    <lineage>
        <taxon>Eukaryota</taxon>
        <taxon>Viridiplantae</taxon>
        <taxon>Streptophyta</taxon>
        <taxon>Embryophyta</taxon>
        <taxon>Tracheophyta</taxon>
        <taxon>Spermatophyta</taxon>
        <taxon>Magnoliopsida</taxon>
        <taxon>Ranunculales</taxon>
        <taxon>Menispermaceae</taxon>
        <taxon>Menispermoideae</taxon>
        <taxon>Cissampelideae</taxon>
        <taxon>Stephania</taxon>
    </lineage>
</organism>
<dbReference type="Proteomes" id="UP001419268">
    <property type="component" value="Unassembled WGS sequence"/>
</dbReference>
<feature type="region of interest" description="Disordered" evidence="1">
    <location>
        <begin position="1"/>
        <end position="59"/>
    </location>
</feature>
<comment type="caution">
    <text evidence="2">The sequence shown here is derived from an EMBL/GenBank/DDBJ whole genome shotgun (WGS) entry which is preliminary data.</text>
</comment>